<dbReference type="InterPro" id="IPR016181">
    <property type="entry name" value="Acyl_CoA_acyltransferase"/>
</dbReference>
<comment type="caution">
    <text evidence="3">The sequence shown here is derived from an EMBL/GenBank/DDBJ whole genome shotgun (WGS) entry which is preliminary data.</text>
</comment>
<dbReference type="Gene3D" id="3.40.630.30">
    <property type="match status" value="1"/>
</dbReference>
<reference evidence="3 4" key="1">
    <citation type="submission" date="2019-09" db="EMBL/GenBank/DDBJ databases">
        <title>Genome sequence and assembly of Adhaeribacter sp.</title>
        <authorList>
            <person name="Chhetri G."/>
        </authorList>
    </citation>
    <scope>NUCLEOTIDE SEQUENCE [LARGE SCALE GENOMIC DNA]</scope>
    <source>
        <strain evidence="3 4">DK36</strain>
    </source>
</reference>
<organism evidence="3 4">
    <name type="scientific">Adhaeribacter rhizoryzae</name>
    <dbReference type="NCBI Taxonomy" id="2607907"/>
    <lineage>
        <taxon>Bacteria</taxon>
        <taxon>Pseudomonadati</taxon>
        <taxon>Bacteroidota</taxon>
        <taxon>Cytophagia</taxon>
        <taxon>Cytophagales</taxon>
        <taxon>Hymenobacteraceae</taxon>
        <taxon>Adhaeribacter</taxon>
    </lineage>
</organism>
<dbReference type="CDD" id="cd04301">
    <property type="entry name" value="NAT_SF"/>
    <property type="match status" value="1"/>
</dbReference>
<dbReference type="RefSeq" id="WP_150086083.1">
    <property type="nucleotide sequence ID" value="NZ_VWSF01000001.1"/>
</dbReference>
<accession>A0A5M6DNI4</accession>
<dbReference type="InterPro" id="IPR000182">
    <property type="entry name" value="GNAT_dom"/>
</dbReference>
<protein>
    <submittedName>
        <fullName evidence="3">GNAT family N-acetyltransferase</fullName>
    </submittedName>
</protein>
<name>A0A5M6DNI4_9BACT</name>
<feature type="domain" description="N-acetyltransferase" evidence="2">
    <location>
        <begin position="3"/>
        <end position="150"/>
    </location>
</feature>
<keyword evidence="4" id="KW-1185">Reference proteome</keyword>
<evidence type="ECO:0000259" key="2">
    <source>
        <dbReference type="PROSITE" id="PS51186"/>
    </source>
</evidence>
<keyword evidence="1 3" id="KW-0808">Transferase</keyword>
<proteinExistence type="predicted"/>
<dbReference type="GO" id="GO:0008080">
    <property type="term" value="F:N-acetyltransferase activity"/>
    <property type="evidence" value="ECO:0007669"/>
    <property type="project" value="InterPro"/>
</dbReference>
<dbReference type="PANTHER" id="PTHR13947">
    <property type="entry name" value="GNAT FAMILY N-ACETYLTRANSFERASE"/>
    <property type="match status" value="1"/>
</dbReference>
<evidence type="ECO:0000256" key="1">
    <source>
        <dbReference type="ARBA" id="ARBA00022679"/>
    </source>
</evidence>
<dbReference type="PANTHER" id="PTHR13947:SF37">
    <property type="entry name" value="LD18367P"/>
    <property type="match status" value="1"/>
</dbReference>
<dbReference type="Proteomes" id="UP000323426">
    <property type="component" value="Unassembled WGS sequence"/>
</dbReference>
<dbReference type="EMBL" id="VWSF01000001">
    <property type="protein sequence ID" value="KAA5549088.1"/>
    <property type="molecule type" value="Genomic_DNA"/>
</dbReference>
<sequence>MLTLHRTDSTNPDFIQLVNLLDADLRIRDGEDHTFFAQFNKIAAIRHVVVAYFDGVPVGCGAVKAYTEEVGEIKRMYVRPEYRKQGIAGNILKELENWAAELNFKEVILETGQAQPEAIGLYSKSGYQIIPNYGQYAHVASSVCFRKAMNLG</sequence>
<dbReference type="PROSITE" id="PS51186">
    <property type="entry name" value="GNAT"/>
    <property type="match status" value="1"/>
</dbReference>
<dbReference type="InterPro" id="IPR050769">
    <property type="entry name" value="NAT_camello-type"/>
</dbReference>
<evidence type="ECO:0000313" key="4">
    <source>
        <dbReference type="Proteomes" id="UP000323426"/>
    </source>
</evidence>
<dbReference type="Pfam" id="PF00583">
    <property type="entry name" value="Acetyltransf_1"/>
    <property type="match status" value="1"/>
</dbReference>
<gene>
    <name evidence="3" type="ORF">F0145_00360</name>
</gene>
<dbReference type="AlphaFoldDB" id="A0A5M6DNI4"/>
<dbReference type="SUPFAM" id="SSF55729">
    <property type="entry name" value="Acyl-CoA N-acyltransferases (Nat)"/>
    <property type="match status" value="1"/>
</dbReference>
<evidence type="ECO:0000313" key="3">
    <source>
        <dbReference type="EMBL" id="KAA5549088.1"/>
    </source>
</evidence>